<comment type="caution">
    <text evidence="2">The sequence shown here is derived from an EMBL/GenBank/DDBJ whole genome shotgun (WGS) entry which is preliminary data.</text>
</comment>
<dbReference type="AlphaFoldDB" id="A0A2S5BG30"/>
<reference evidence="2 3" key="1">
    <citation type="journal article" date="2018" name="Front. Microbiol.">
        <title>Prospects for Fungal Bioremediation of Acidic Radioactive Waste Sites: Characterization and Genome Sequence of Rhodotorula taiwanensis MD1149.</title>
        <authorList>
            <person name="Tkavc R."/>
            <person name="Matrosova V.Y."/>
            <person name="Grichenko O.E."/>
            <person name="Gostincar C."/>
            <person name="Volpe R.P."/>
            <person name="Klimenkova P."/>
            <person name="Gaidamakova E.K."/>
            <person name="Zhou C.E."/>
            <person name="Stewart B.J."/>
            <person name="Lyman M.G."/>
            <person name="Malfatti S.A."/>
            <person name="Rubinfeld B."/>
            <person name="Courtot M."/>
            <person name="Singh J."/>
            <person name="Dalgard C.L."/>
            <person name="Hamilton T."/>
            <person name="Frey K.G."/>
            <person name="Gunde-Cimerman N."/>
            <person name="Dugan L."/>
            <person name="Daly M.J."/>
        </authorList>
    </citation>
    <scope>NUCLEOTIDE SEQUENCE [LARGE SCALE GENOMIC DNA]</scope>
    <source>
        <strain evidence="2 3">MD1149</strain>
    </source>
</reference>
<feature type="compositionally biased region" description="Polar residues" evidence="1">
    <location>
        <begin position="125"/>
        <end position="134"/>
    </location>
</feature>
<name>A0A2S5BG30_9BASI</name>
<evidence type="ECO:0000313" key="2">
    <source>
        <dbReference type="EMBL" id="POY75724.1"/>
    </source>
</evidence>
<feature type="compositionally biased region" description="Basic and acidic residues" evidence="1">
    <location>
        <begin position="42"/>
        <end position="55"/>
    </location>
</feature>
<feature type="compositionally biased region" description="Basic and acidic residues" evidence="1">
    <location>
        <begin position="1"/>
        <end position="23"/>
    </location>
</feature>
<dbReference type="EMBL" id="PJQD01000013">
    <property type="protein sequence ID" value="POY75724.1"/>
    <property type="molecule type" value="Genomic_DNA"/>
</dbReference>
<organism evidence="2 3">
    <name type="scientific">Rhodotorula taiwanensis</name>
    <dbReference type="NCBI Taxonomy" id="741276"/>
    <lineage>
        <taxon>Eukaryota</taxon>
        <taxon>Fungi</taxon>
        <taxon>Dikarya</taxon>
        <taxon>Basidiomycota</taxon>
        <taxon>Pucciniomycotina</taxon>
        <taxon>Microbotryomycetes</taxon>
        <taxon>Sporidiobolales</taxon>
        <taxon>Sporidiobolaceae</taxon>
        <taxon>Rhodotorula</taxon>
    </lineage>
</organism>
<dbReference type="Proteomes" id="UP000237144">
    <property type="component" value="Unassembled WGS sequence"/>
</dbReference>
<feature type="region of interest" description="Disordered" evidence="1">
    <location>
        <begin position="169"/>
        <end position="297"/>
    </location>
</feature>
<feature type="compositionally biased region" description="Low complexity" evidence="1">
    <location>
        <begin position="259"/>
        <end position="289"/>
    </location>
</feature>
<protein>
    <submittedName>
        <fullName evidence="2">Uncharacterized protein</fullName>
    </submittedName>
</protein>
<proteinExistence type="predicted"/>
<gene>
    <name evidence="2" type="ORF">BMF94_1347</name>
</gene>
<keyword evidence="3" id="KW-1185">Reference proteome</keyword>
<feature type="region of interest" description="Disordered" evidence="1">
    <location>
        <begin position="1"/>
        <end position="150"/>
    </location>
</feature>
<sequence length="359" mass="39256">MFASPEHRPAEEKVEVHPSRQDYFRPQLSPRASGSIAPNRAKSGDQRNALDDSSTKRRRSLAESPAKRFKRLADALPRWPDSVKRPLGHLFPSPPRKRRPSPSDFAVIDSDTLSGCARQRLGRQQPLSGSQTWQDAPFSPIPVRPHGDLPAYLDSHAQRYYAASSIAFDPMPSVDEQPPDNSFSQLEPRQARPSGLVGRQDHTDAPELHFHYPGMKHGRQEASASPTQAPVQAKSPSVFVLPNPARPYPAFHHAHPDLSPRSSPLSLSRTASSLSRAPSPARSAVSHSSGLTAPASRYNYSPANSNWSLSVSTSWSVDSPSFQDPVDVEPAADRPRAARTFSDAVRALDELVDTALGAE</sequence>
<evidence type="ECO:0000256" key="1">
    <source>
        <dbReference type="SAM" id="MobiDB-lite"/>
    </source>
</evidence>
<evidence type="ECO:0000313" key="3">
    <source>
        <dbReference type="Proteomes" id="UP000237144"/>
    </source>
</evidence>
<accession>A0A2S5BG30</accession>
<feature type="compositionally biased region" description="Basic and acidic residues" evidence="1">
    <location>
        <begin position="199"/>
        <end position="210"/>
    </location>
</feature>